<dbReference type="EMBL" id="CP042434">
    <property type="protein sequence ID" value="QEC73543.1"/>
    <property type="molecule type" value="Genomic_DNA"/>
</dbReference>
<dbReference type="NCBIfam" id="TIGR04183">
    <property type="entry name" value="Por_Secre_tail"/>
    <property type="match status" value="1"/>
</dbReference>
<sequence>MKRLTLLILLCLAGSSTLLANLTQSHWRWHNNDGDQATATWKADQDGAITISDYKAIRLRLAVYNNTGDPKTLNHQLQYATSTSGPWMSLTEASDINAFNLGGDNTLIGQGDATTEQLTGGDASISFVPGIVITRQDQTTDTLQNNTRTEYEWCIKPTANIRPNTTYYFRSNAGDQNTPLPSIITTADHFESAPATIFPNGGFESDLTGWSTLADNGSVAGFEVNQTENQFHSGSKALKVAVTSSGPANSVTLTSSAVNLPDTGVYLLRFWAISETRNALLDIELGADGPNNHCHYQIYDRFDKSGNGWQMYQYAFRVTDLTAPISLKMHFNSNATYYLDDIEIINRQTNPNLDVREQYNWQNNFKESYGWLSGDNNNPVLLPDGTIAWVYNDSFMGNVDPNTNVLSSGHIINNLIVRQQGNELSSVYSGAAPNAASLFNPGNGNIFWQSGGIIENNQLKVLLIEISGGNYTGNSWVGSLSLPDLHVLGLTKLPATIPISPNCIMADGDYDYLYFGKSSGTFDMHTIVARVPAGQFDSQTPWQYYQPDGSWSTDYENAKEILDGVPAGNVLKLGENNYVMSGVPHLSNEIAAWFAPTPYGPWDHKTVIYNIPGQEGILAYEGHLNPVSQDGYYSFTYSVYPFVTETDGSSGSVAMQMAVKSTYLPIYARAKLLDLSPYSGKKSADSLFSFTADKQGAAIELNWSAAHTTDDHYQVERSQDGANWTALTSVDGADSVNQGTYMAIDATPVTGLNYYRIAIYNMDHQLSYSKTLQVNTEDALSVGLTRFTAIRENSGGGAGVRLNWTTATQEDINHAGFTVERSRDNKSFYPIAEIKSNGLTTGESHYSYFDQRPLAGINYYRLRYGSGSSLKISEVRSVVINTGMDHYLKVFPNPTKGQISFSFIDPEGALKSSGSNSDANSDANGATLTGTIQVQLINMSGKVILKQSFNARQDGHYVLKSRPAAGIYLLQVRTSRSKQSAKVIVK</sequence>
<dbReference type="InterPro" id="IPR013783">
    <property type="entry name" value="Ig-like_fold"/>
</dbReference>
<keyword evidence="4" id="KW-1185">Reference proteome</keyword>
<dbReference type="Pfam" id="PF18962">
    <property type="entry name" value="Por_Secre_tail"/>
    <property type="match status" value="1"/>
</dbReference>
<feature type="chain" id="PRO_5023069302" evidence="1">
    <location>
        <begin position="21"/>
        <end position="986"/>
    </location>
</feature>
<feature type="signal peptide" evidence="1">
    <location>
        <begin position="1"/>
        <end position="20"/>
    </location>
</feature>
<dbReference type="AlphaFoldDB" id="A0A5B8VQL6"/>
<dbReference type="Gene3D" id="2.60.40.10">
    <property type="entry name" value="Immunoglobulins"/>
    <property type="match status" value="1"/>
</dbReference>
<keyword evidence="1" id="KW-0732">Signal</keyword>
<dbReference type="SUPFAM" id="SSF49785">
    <property type="entry name" value="Galactose-binding domain-like"/>
    <property type="match status" value="1"/>
</dbReference>
<dbReference type="RefSeq" id="WP_146786129.1">
    <property type="nucleotide sequence ID" value="NZ_CP042434.1"/>
</dbReference>
<organism evidence="3 4">
    <name type="scientific">Arachidicoccus ginsenosidivorans</name>
    <dbReference type="NCBI Taxonomy" id="496057"/>
    <lineage>
        <taxon>Bacteria</taxon>
        <taxon>Pseudomonadati</taxon>
        <taxon>Bacteroidota</taxon>
        <taxon>Chitinophagia</taxon>
        <taxon>Chitinophagales</taxon>
        <taxon>Chitinophagaceae</taxon>
        <taxon>Arachidicoccus</taxon>
    </lineage>
</organism>
<feature type="domain" description="Secretion system C-terminal sorting" evidence="2">
    <location>
        <begin position="890"/>
        <end position="985"/>
    </location>
</feature>
<gene>
    <name evidence="3" type="ORF">FSB73_19630</name>
</gene>
<dbReference type="Gene3D" id="2.60.120.260">
    <property type="entry name" value="Galactose-binding domain-like"/>
    <property type="match status" value="1"/>
</dbReference>
<reference evidence="3 4" key="1">
    <citation type="journal article" date="2017" name="Int. J. Syst. Evol. Microbiol.">
        <title>Arachidicoccus ginsenosidivorans sp. nov., with ginsenoside-converting activity isolated from ginseng cultivating soil.</title>
        <authorList>
            <person name="Siddiqi M.Z."/>
            <person name="Aslam Z."/>
            <person name="Im W.T."/>
        </authorList>
    </citation>
    <scope>NUCLEOTIDE SEQUENCE [LARGE SCALE GENOMIC DNA]</scope>
    <source>
        <strain evidence="3 4">Gsoil 809</strain>
    </source>
</reference>
<protein>
    <submittedName>
        <fullName evidence="3">DUF5005 domain-containing protein</fullName>
    </submittedName>
</protein>
<dbReference type="KEGG" id="agi:FSB73_19630"/>
<dbReference type="Proteomes" id="UP000321291">
    <property type="component" value="Chromosome"/>
</dbReference>
<evidence type="ECO:0000313" key="4">
    <source>
        <dbReference type="Proteomes" id="UP000321291"/>
    </source>
</evidence>
<name>A0A5B8VQL6_9BACT</name>
<proteinExistence type="predicted"/>
<evidence type="ECO:0000256" key="1">
    <source>
        <dbReference type="SAM" id="SignalP"/>
    </source>
</evidence>
<dbReference type="OrthoDB" id="9765957at2"/>
<evidence type="ECO:0000259" key="2">
    <source>
        <dbReference type="Pfam" id="PF18962"/>
    </source>
</evidence>
<evidence type="ECO:0000313" key="3">
    <source>
        <dbReference type="EMBL" id="QEC73543.1"/>
    </source>
</evidence>
<dbReference type="InterPro" id="IPR008979">
    <property type="entry name" value="Galactose-bd-like_sf"/>
</dbReference>
<dbReference type="InterPro" id="IPR026444">
    <property type="entry name" value="Secre_tail"/>
</dbReference>
<accession>A0A5B8VQL6</accession>